<accession>A0A1H6ZM43</accession>
<sequence>MAILKYRSNCRFHYHNGTVIFTSESKKFSIRATEAVYVEIHRMLGELADGMDRQKITERYPHFGKLVSLLENQGLIYEIGETLLLQHRDKAYFRMVETEAVGVESALEGISEAKVTVSPGFFAGGALSDLLFASGLAVGMAGKDLDNDITVLSGGQTLAINVAVNPAGEVAVAGADRQMIRHLGSGKAGSETVSAELLAPFLFYSVILTIIGKAPEVFTINEEFEVGRKTLYDPAAGLPEEFRAAGEDPIAGLNKVERFIGMYSSRILSVNRNPEYDDYRQLPLQILTIQYADSADKVRSLYYADMDYGRLASFVSRTAFPEILGQAYGNRPAALSKAEITVETPDSDTIRQLIKEKEMDLDWTITGPLSGRYTVRIHDKDADITAAFKMPLEISEIPVALYTYVSARENGVGTEAAGFKVTEHAQQLAEVNG</sequence>
<keyword evidence="2" id="KW-1185">Reference proteome</keyword>
<dbReference type="OrthoDB" id="2445018at2"/>
<dbReference type="RefSeq" id="WP_092053470.1">
    <property type="nucleotide sequence ID" value="NZ_FNZF01000003.1"/>
</dbReference>
<evidence type="ECO:0000313" key="2">
    <source>
        <dbReference type="Proteomes" id="UP000199200"/>
    </source>
</evidence>
<gene>
    <name evidence="1" type="ORF">SAMN04488127_2099</name>
</gene>
<dbReference type="Proteomes" id="UP000199200">
    <property type="component" value="Unassembled WGS sequence"/>
</dbReference>
<dbReference type="STRING" id="426757.SAMN04488127_2099"/>
<dbReference type="AlphaFoldDB" id="A0A1H6ZM43"/>
<name>A0A1H6ZM43_9BACL</name>
<dbReference type="EMBL" id="FNZF01000003">
    <property type="protein sequence ID" value="SEJ52617.1"/>
    <property type="molecule type" value="Genomic_DNA"/>
</dbReference>
<proteinExistence type="predicted"/>
<organism evidence="1 2">
    <name type="scientific">Bhargavaea ginsengi</name>
    <dbReference type="NCBI Taxonomy" id="426757"/>
    <lineage>
        <taxon>Bacteria</taxon>
        <taxon>Bacillati</taxon>
        <taxon>Bacillota</taxon>
        <taxon>Bacilli</taxon>
        <taxon>Bacillales</taxon>
        <taxon>Caryophanaceae</taxon>
        <taxon>Bhargavaea</taxon>
    </lineage>
</organism>
<evidence type="ECO:0000313" key="1">
    <source>
        <dbReference type="EMBL" id="SEJ52617.1"/>
    </source>
</evidence>
<reference evidence="2" key="1">
    <citation type="submission" date="2016-10" db="EMBL/GenBank/DDBJ databases">
        <authorList>
            <person name="Varghese N."/>
            <person name="Submissions S."/>
        </authorList>
    </citation>
    <scope>NUCLEOTIDE SEQUENCE [LARGE SCALE GENOMIC DNA]</scope>
    <source>
        <strain evidence="2">CGMCC 1.6763</strain>
    </source>
</reference>
<protein>
    <submittedName>
        <fullName evidence="1">Uncharacterized protein</fullName>
    </submittedName>
</protein>